<keyword evidence="2" id="KW-1185">Reference proteome</keyword>
<accession>A0A4R6JWS8</accession>
<protein>
    <submittedName>
        <fullName evidence="1">Uncharacterized protein</fullName>
    </submittedName>
</protein>
<evidence type="ECO:0000313" key="2">
    <source>
        <dbReference type="Proteomes" id="UP000294901"/>
    </source>
</evidence>
<dbReference type="AlphaFoldDB" id="A0A4R6JWS8"/>
<proteinExistence type="predicted"/>
<sequence length="39" mass="4182">MNTIAFIRIDGSATFCDHDETITACGLVPGERRATMGLP</sequence>
<dbReference type="EMBL" id="SNWR01000001">
    <property type="protein sequence ID" value="TDO41234.1"/>
    <property type="molecule type" value="Genomic_DNA"/>
</dbReference>
<name>A0A4R6JWS8_9ACTN</name>
<reference evidence="1 2" key="1">
    <citation type="submission" date="2019-03" db="EMBL/GenBank/DDBJ databases">
        <title>Sequencing the genomes of 1000 actinobacteria strains.</title>
        <authorList>
            <person name="Klenk H.-P."/>
        </authorList>
    </citation>
    <scope>NUCLEOTIDE SEQUENCE [LARGE SCALE GENOMIC DNA]</scope>
    <source>
        <strain evidence="1 2">DSM 43805</strain>
    </source>
</reference>
<comment type="caution">
    <text evidence="1">The sequence shown here is derived from an EMBL/GenBank/DDBJ whole genome shotgun (WGS) entry which is preliminary data.</text>
</comment>
<dbReference type="Proteomes" id="UP000294901">
    <property type="component" value="Unassembled WGS sequence"/>
</dbReference>
<organism evidence="1 2">
    <name type="scientific">Paractinoplanes brasiliensis</name>
    <dbReference type="NCBI Taxonomy" id="52695"/>
    <lineage>
        <taxon>Bacteria</taxon>
        <taxon>Bacillati</taxon>
        <taxon>Actinomycetota</taxon>
        <taxon>Actinomycetes</taxon>
        <taxon>Micromonosporales</taxon>
        <taxon>Micromonosporaceae</taxon>
        <taxon>Paractinoplanes</taxon>
    </lineage>
</organism>
<evidence type="ECO:0000313" key="1">
    <source>
        <dbReference type="EMBL" id="TDO41234.1"/>
    </source>
</evidence>
<gene>
    <name evidence="1" type="ORF">C8E87_4963</name>
</gene>